<dbReference type="PANTHER" id="PTHR42981:SF2">
    <property type="entry name" value="PYRUVATE DEHYDROGENASE [UBIQUINONE]"/>
    <property type="match status" value="1"/>
</dbReference>
<reference evidence="2 3" key="1">
    <citation type="submission" date="2021-03" db="EMBL/GenBank/DDBJ databases">
        <title>Genomic Encyclopedia of Type Strains, Phase IV (KMG-IV): sequencing the most valuable type-strain genomes for metagenomic binning, comparative biology and taxonomic classification.</title>
        <authorList>
            <person name="Goeker M."/>
        </authorList>
    </citation>
    <scope>NUCLEOTIDE SEQUENCE [LARGE SCALE GENOMIC DNA]</scope>
    <source>
        <strain evidence="2 3">DSM 23491</strain>
    </source>
</reference>
<dbReference type="Proteomes" id="UP001519273">
    <property type="component" value="Unassembled WGS sequence"/>
</dbReference>
<protein>
    <submittedName>
        <fullName evidence="2">Thiamine pyrophosphate-dependent acetolactate synthase large subunit-like protein</fullName>
    </submittedName>
</protein>
<comment type="caution">
    <text evidence="2">The sequence shown here is derived from an EMBL/GenBank/DDBJ whole genome shotgun (WGS) entry which is preliminary data.</text>
</comment>
<evidence type="ECO:0000313" key="2">
    <source>
        <dbReference type="EMBL" id="MBP1937044.1"/>
    </source>
</evidence>
<dbReference type="Gene3D" id="3.40.50.970">
    <property type="match status" value="1"/>
</dbReference>
<sequence>MKRSVADSIVETLINAGVTRIYGIIGDSLNALLDAIRRSEKIEWVHVRHEEVAAFAAGADAEMSGSIAVCA</sequence>
<dbReference type="InterPro" id="IPR029061">
    <property type="entry name" value="THDP-binding"/>
</dbReference>
<dbReference type="Pfam" id="PF02776">
    <property type="entry name" value="TPP_enzyme_N"/>
    <property type="match status" value="1"/>
</dbReference>
<organism evidence="2 3">
    <name type="scientific">Paenibacillus sediminis</name>
    <dbReference type="NCBI Taxonomy" id="664909"/>
    <lineage>
        <taxon>Bacteria</taxon>
        <taxon>Bacillati</taxon>
        <taxon>Bacillota</taxon>
        <taxon>Bacilli</taxon>
        <taxon>Bacillales</taxon>
        <taxon>Paenibacillaceae</taxon>
        <taxon>Paenibacillus</taxon>
    </lineage>
</organism>
<gene>
    <name evidence="2" type="ORF">J2Z20_001926</name>
</gene>
<dbReference type="PANTHER" id="PTHR42981">
    <property type="entry name" value="PYRUVATE DEHYDROGENASE [UBIQUINONE]"/>
    <property type="match status" value="1"/>
</dbReference>
<proteinExistence type="predicted"/>
<keyword evidence="3" id="KW-1185">Reference proteome</keyword>
<dbReference type="EMBL" id="JAGGKP010000003">
    <property type="protein sequence ID" value="MBP1937044.1"/>
    <property type="molecule type" value="Genomic_DNA"/>
</dbReference>
<name>A0ABS4H3D6_9BACL</name>
<dbReference type="SUPFAM" id="SSF52518">
    <property type="entry name" value="Thiamin diphosphate-binding fold (THDP-binding)"/>
    <property type="match status" value="1"/>
</dbReference>
<dbReference type="InterPro" id="IPR012001">
    <property type="entry name" value="Thiamin_PyroP_enz_TPP-bd_dom"/>
</dbReference>
<accession>A0ABS4H3D6</accession>
<evidence type="ECO:0000313" key="3">
    <source>
        <dbReference type="Proteomes" id="UP001519273"/>
    </source>
</evidence>
<dbReference type="InterPro" id="IPR047211">
    <property type="entry name" value="POXB-like"/>
</dbReference>
<feature type="domain" description="Thiamine pyrophosphate enzyme N-terminal TPP-binding" evidence="1">
    <location>
        <begin position="4"/>
        <end position="71"/>
    </location>
</feature>
<evidence type="ECO:0000259" key="1">
    <source>
        <dbReference type="Pfam" id="PF02776"/>
    </source>
</evidence>